<dbReference type="GO" id="GO:0004674">
    <property type="term" value="F:protein serine/threonine kinase activity"/>
    <property type="evidence" value="ECO:0007669"/>
    <property type="project" value="UniProtKB-KW"/>
</dbReference>
<feature type="repeat" description="TPR" evidence="9">
    <location>
        <begin position="574"/>
        <end position="607"/>
    </location>
</feature>
<organism evidence="14 15">
    <name type="scientific">Vasconcelosia minhoensis LEGE 07310</name>
    <dbReference type="NCBI Taxonomy" id="915328"/>
    <lineage>
        <taxon>Bacteria</taxon>
        <taxon>Bacillati</taxon>
        <taxon>Cyanobacteriota</taxon>
        <taxon>Cyanophyceae</taxon>
        <taxon>Nodosilineales</taxon>
        <taxon>Cymatolegaceae</taxon>
        <taxon>Vasconcelosia</taxon>
        <taxon>Vasconcelosia minhoensis</taxon>
    </lineage>
</organism>
<dbReference type="InterPro" id="IPR017441">
    <property type="entry name" value="Protein_kinase_ATP_BS"/>
</dbReference>
<dbReference type="InterPro" id="IPR019734">
    <property type="entry name" value="TPR_rpt"/>
</dbReference>
<keyword evidence="12" id="KW-0472">Membrane</keyword>
<evidence type="ECO:0000256" key="6">
    <source>
        <dbReference type="ARBA" id="ARBA00022840"/>
    </source>
</evidence>
<gene>
    <name evidence="14" type="ORF">IQ241_03640</name>
</gene>
<feature type="repeat" description="TPR" evidence="9">
    <location>
        <begin position="506"/>
        <end position="539"/>
    </location>
</feature>
<dbReference type="EMBL" id="JADEXG010000005">
    <property type="protein sequence ID" value="MBE9076394.1"/>
    <property type="molecule type" value="Genomic_DNA"/>
</dbReference>
<dbReference type="PROSITE" id="PS50011">
    <property type="entry name" value="PROTEIN_KINASE_DOM"/>
    <property type="match status" value="1"/>
</dbReference>
<keyword evidence="12" id="KW-0812">Transmembrane</keyword>
<sequence length="661" mass="73182">METTLLGNRYQVIQSLGSGGFGETFLVEDTHMPARPRRVLKRLKPVTDNPKVYEVVQERFQREAAILEKVGSIHHQIPNLFAYFAEGGELYLVQEWVEGQTLTEIVNSGGALPEQRVEEILISLLSVLKFIHAEGIIHRDIKPDNILYQTEQGKPFLIDFGAVKEILGIHLDSQGNTASSIVIGTKGYMPLEQASGRPVFSSDLYSLTMTMIYLLTGKWPQELIDPRNGQVQWRSHTLGVSSRLANVLDKGLQPHPRDRYATAQDMLEALQPSKSTVPETEVSSSGHQTVPKTEVSSSGHQTVPKTEVSSSGYQTVPETEVSSSGNYNDVHRHGQSGFGQSGSSESTGQVVPDEIRGWNWGAFLLSGIWCLPNQVWIGLLSWVPPASFVMPFVLGAKGNEMAWKSRRWKSVDAFKSHQKGWTIAGLVTSGSAFFIFFIIALNGGMPEEPRNQGGTTQRGPTLTSQGNLSAEAVELFNQAVVKQDAGNFRGAIEDYTRYLQLNPEDADAYFNRGNAYLDLNSPVTAIENYTRAIQLDPDYANAYFNQGLAHYDLNNLQAAVESFSRYLQLDSDDADAYFHRANAYDDLGNLQAAIADYTQTIQLDSAYAPAFYNRGLAHVDLGNTSAALDDFDIAAELYIEQGNEEYYYDALDRINELGGFD</sequence>
<dbReference type="SMART" id="SM00220">
    <property type="entry name" value="S_TKc"/>
    <property type="match status" value="1"/>
</dbReference>
<feature type="compositionally biased region" description="Polar residues" evidence="11">
    <location>
        <begin position="272"/>
        <end position="327"/>
    </location>
</feature>
<evidence type="ECO:0000256" key="9">
    <source>
        <dbReference type="PROSITE-ProRule" id="PRU00339"/>
    </source>
</evidence>
<dbReference type="PANTHER" id="PTHR24363">
    <property type="entry name" value="SERINE/THREONINE PROTEIN KINASE"/>
    <property type="match status" value="1"/>
</dbReference>
<dbReference type="InterPro" id="IPR000719">
    <property type="entry name" value="Prot_kinase_dom"/>
</dbReference>
<evidence type="ECO:0000256" key="7">
    <source>
        <dbReference type="ARBA" id="ARBA00047899"/>
    </source>
</evidence>
<reference evidence="14" key="1">
    <citation type="submission" date="2020-10" db="EMBL/GenBank/DDBJ databases">
        <authorList>
            <person name="Castelo-Branco R."/>
            <person name="Eusebio N."/>
            <person name="Adriana R."/>
            <person name="Vieira A."/>
            <person name="Brugerolle De Fraissinette N."/>
            <person name="Rezende De Castro R."/>
            <person name="Schneider M.P."/>
            <person name="Vasconcelos V."/>
            <person name="Leao P.N."/>
        </authorList>
    </citation>
    <scope>NUCLEOTIDE SEQUENCE</scope>
    <source>
        <strain evidence="14">LEGE 07310</strain>
    </source>
</reference>
<keyword evidence="15" id="KW-1185">Reference proteome</keyword>
<keyword evidence="12" id="KW-1133">Transmembrane helix</keyword>
<evidence type="ECO:0000256" key="2">
    <source>
        <dbReference type="ARBA" id="ARBA00022527"/>
    </source>
</evidence>
<dbReference type="SUPFAM" id="SSF56112">
    <property type="entry name" value="Protein kinase-like (PK-like)"/>
    <property type="match status" value="1"/>
</dbReference>
<dbReference type="Pfam" id="PF13414">
    <property type="entry name" value="TPR_11"/>
    <property type="match status" value="1"/>
</dbReference>
<comment type="caution">
    <text evidence="14">The sequence shown here is derived from an EMBL/GenBank/DDBJ whole genome shotgun (WGS) entry which is preliminary data.</text>
</comment>
<dbReference type="PANTHER" id="PTHR24363:SF0">
    <property type="entry name" value="SERINE_THREONINE KINASE LIKE DOMAIN CONTAINING 1"/>
    <property type="match status" value="1"/>
</dbReference>
<dbReference type="PROSITE" id="PS00107">
    <property type="entry name" value="PROTEIN_KINASE_ATP"/>
    <property type="match status" value="1"/>
</dbReference>
<keyword evidence="6 10" id="KW-0067">ATP-binding</keyword>
<dbReference type="Pfam" id="PF13181">
    <property type="entry name" value="TPR_8"/>
    <property type="match status" value="1"/>
</dbReference>
<feature type="repeat" description="TPR" evidence="9">
    <location>
        <begin position="472"/>
        <end position="505"/>
    </location>
</feature>
<dbReference type="InterPro" id="IPR011009">
    <property type="entry name" value="Kinase-like_dom_sf"/>
</dbReference>
<feature type="binding site" evidence="10">
    <location>
        <position position="41"/>
    </location>
    <ligand>
        <name>ATP</name>
        <dbReference type="ChEBI" id="CHEBI:30616"/>
    </ligand>
</feature>
<evidence type="ECO:0000259" key="13">
    <source>
        <dbReference type="PROSITE" id="PS50011"/>
    </source>
</evidence>
<feature type="transmembrane region" description="Helical" evidence="12">
    <location>
        <begin position="420"/>
        <end position="441"/>
    </location>
</feature>
<evidence type="ECO:0000256" key="12">
    <source>
        <dbReference type="SAM" id="Phobius"/>
    </source>
</evidence>
<dbReference type="AlphaFoldDB" id="A0A8J7AB77"/>
<feature type="transmembrane region" description="Helical" evidence="12">
    <location>
        <begin position="375"/>
        <end position="399"/>
    </location>
</feature>
<dbReference type="SUPFAM" id="SSF48452">
    <property type="entry name" value="TPR-like"/>
    <property type="match status" value="1"/>
</dbReference>
<dbReference type="PROSITE" id="PS00108">
    <property type="entry name" value="PROTEIN_KINASE_ST"/>
    <property type="match status" value="1"/>
</dbReference>
<dbReference type="PROSITE" id="PS50005">
    <property type="entry name" value="TPR"/>
    <property type="match status" value="4"/>
</dbReference>
<accession>A0A8J7AB77</accession>
<dbReference type="EC" id="2.7.11.1" evidence="1"/>
<evidence type="ECO:0000256" key="8">
    <source>
        <dbReference type="ARBA" id="ARBA00048679"/>
    </source>
</evidence>
<evidence type="ECO:0000256" key="5">
    <source>
        <dbReference type="ARBA" id="ARBA00022777"/>
    </source>
</evidence>
<dbReference type="SMART" id="SM00028">
    <property type="entry name" value="TPR"/>
    <property type="match status" value="5"/>
</dbReference>
<proteinExistence type="predicted"/>
<evidence type="ECO:0000256" key="4">
    <source>
        <dbReference type="ARBA" id="ARBA00022741"/>
    </source>
</evidence>
<dbReference type="Gene3D" id="1.25.40.10">
    <property type="entry name" value="Tetratricopeptide repeat domain"/>
    <property type="match status" value="2"/>
</dbReference>
<feature type="repeat" description="TPR" evidence="9">
    <location>
        <begin position="540"/>
        <end position="573"/>
    </location>
</feature>
<evidence type="ECO:0000313" key="14">
    <source>
        <dbReference type="EMBL" id="MBE9076394.1"/>
    </source>
</evidence>
<evidence type="ECO:0000256" key="11">
    <source>
        <dbReference type="SAM" id="MobiDB-lite"/>
    </source>
</evidence>
<keyword evidence="3" id="KW-0808">Transferase</keyword>
<evidence type="ECO:0000313" key="15">
    <source>
        <dbReference type="Proteomes" id="UP000636505"/>
    </source>
</evidence>
<protein>
    <recommendedName>
        <fullName evidence="1">non-specific serine/threonine protein kinase</fullName>
        <ecNumber evidence="1">2.7.11.1</ecNumber>
    </recommendedName>
</protein>
<dbReference type="RefSeq" id="WP_193905052.1">
    <property type="nucleotide sequence ID" value="NZ_JADEXG010000005.1"/>
</dbReference>
<keyword evidence="4 10" id="KW-0547">Nucleotide-binding</keyword>
<dbReference type="Pfam" id="PF13432">
    <property type="entry name" value="TPR_16"/>
    <property type="match status" value="1"/>
</dbReference>
<evidence type="ECO:0000256" key="1">
    <source>
        <dbReference type="ARBA" id="ARBA00012513"/>
    </source>
</evidence>
<evidence type="ECO:0000256" key="3">
    <source>
        <dbReference type="ARBA" id="ARBA00022679"/>
    </source>
</evidence>
<dbReference type="CDD" id="cd14014">
    <property type="entry name" value="STKc_PknB_like"/>
    <property type="match status" value="1"/>
</dbReference>
<keyword evidence="9" id="KW-0802">TPR repeat</keyword>
<dbReference type="InterPro" id="IPR008271">
    <property type="entry name" value="Ser/Thr_kinase_AS"/>
</dbReference>
<evidence type="ECO:0000256" key="10">
    <source>
        <dbReference type="PROSITE-ProRule" id="PRU10141"/>
    </source>
</evidence>
<dbReference type="Pfam" id="PF00069">
    <property type="entry name" value="Pkinase"/>
    <property type="match status" value="1"/>
</dbReference>
<dbReference type="GO" id="GO:0005524">
    <property type="term" value="F:ATP binding"/>
    <property type="evidence" value="ECO:0007669"/>
    <property type="project" value="UniProtKB-UniRule"/>
</dbReference>
<name>A0A8J7AB77_9CYAN</name>
<dbReference type="PROSITE" id="PS50293">
    <property type="entry name" value="TPR_REGION"/>
    <property type="match status" value="1"/>
</dbReference>
<dbReference type="InterPro" id="IPR011990">
    <property type="entry name" value="TPR-like_helical_dom_sf"/>
</dbReference>
<comment type="catalytic activity">
    <reaction evidence="7">
        <text>L-threonyl-[protein] + ATP = O-phospho-L-threonyl-[protein] + ADP + H(+)</text>
        <dbReference type="Rhea" id="RHEA:46608"/>
        <dbReference type="Rhea" id="RHEA-COMP:11060"/>
        <dbReference type="Rhea" id="RHEA-COMP:11605"/>
        <dbReference type="ChEBI" id="CHEBI:15378"/>
        <dbReference type="ChEBI" id="CHEBI:30013"/>
        <dbReference type="ChEBI" id="CHEBI:30616"/>
        <dbReference type="ChEBI" id="CHEBI:61977"/>
        <dbReference type="ChEBI" id="CHEBI:456216"/>
        <dbReference type="EC" id="2.7.11.1"/>
    </reaction>
</comment>
<keyword evidence="2" id="KW-0723">Serine/threonine-protein kinase</keyword>
<feature type="region of interest" description="Disordered" evidence="11">
    <location>
        <begin position="272"/>
        <end position="350"/>
    </location>
</feature>
<feature type="domain" description="Protein kinase" evidence="13">
    <location>
        <begin position="10"/>
        <end position="274"/>
    </location>
</feature>
<comment type="catalytic activity">
    <reaction evidence="8">
        <text>L-seryl-[protein] + ATP = O-phospho-L-seryl-[protein] + ADP + H(+)</text>
        <dbReference type="Rhea" id="RHEA:17989"/>
        <dbReference type="Rhea" id="RHEA-COMP:9863"/>
        <dbReference type="Rhea" id="RHEA-COMP:11604"/>
        <dbReference type="ChEBI" id="CHEBI:15378"/>
        <dbReference type="ChEBI" id="CHEBI:29999"/>
        <dbReference type="ChEBI" id="CHEBI:30616"/>
        <dbReference type="ChEBI" id="CHEBI:83421"/>
        <dbReference type="ChEBI" id="CHEBI:456216"/>
        <dbReference type="EC" id="2.7.11.1"/>
    </reaction>
</comment>
<keyword evidence="5" id="KW-0418">Kinase</keyword>
<dbReference type="Proteomes" id="UP000636505">
    <property type="component" value="Unassembled WGS sequence"/>
</dbReference>
<dbReference type="Gene3D" id="1.10.510.10">
    <property type="entry name" value="Transferase(Phosphotransferase) domain 1"/>
    <property type="match status" value="1"/>
</dbReference>